<keyword evidence="1" id="KW-0472">Membrane</keyword>
<proteinExistence type="predicted"/>
<sequence>MRSENSGSAFPSVQQFSVGRCGETDGCCGEFGNGSGKADGCCGEFGNGSGKADGSCGEFGNGSGKADGSCGNSHSSGCWLSVDDSVESIDMVCSVFNSALGAIGFYEAVATVNDVSVTGLMGALLVSSVVVGYSVGIFVLWVGMVVDNGSLGGNGNWCGDCDGCGKLGNGGGSEVTSISDGHEGGEGEDLRNRNQIFCHKIWRRKLKEDLTDYKPVVG</sequence>
<reference evidence="2" key="2">
    <citation type="submission" date="2017-10" db="EMBL/GenBank/DDBJ databases">
        <title>Ladona fulva Genome sequencing and assembly.</title>
        <authorList>
            <person name="Murali S."/>
            <person name="Richards S."/>
            <person name="Bandaranaike D."/>
            <person name="Bellair M."/>
            <person name="Blankenburg K."/>
            <person name="Chao H."/>
            <person name="Dinh H."/>
            <person name="Doddapaneni H."/>
            <person name="Dugan-Rocha S."/>
            <person name="Elkadiri S."/>
            <person name="Gnanaolivu R."/>
            <person name="Hernandez B."/>
            <person name="Skinner E."/>
            <person name="Javaid M."/>
            <person name="Lee S."/>
            <person name="Li M."/>
            <person name="Ming W."/>
            <person name="Munidasa M."/>
            <person name="Muniz J."/>
            <person name="Nguyen L."/>
            <person name="Hughes D."/>
            <person name="Osuji N."/>
            <person name="Pu L.-L."/>
            <person name="Puazo M."/>
            <person name="Qu C."/>
            <person name="Quiroz J."/>
            <person name="Raj R."/>
            <person name="Weissenberger G."/>
            <person name="Xin Y."/>
            <person name="Zou X."/>
            <person name="Han Y."/>
            <person name="Worley K."/>
            <person name="Muzny D."/>
            <person name="Gibbs R."/>
        </authorList>
    </citation>
    <scope>NUCLEOTIDE SEQUENCE</scope>
    <source>
        <strain evidence="2">Sampled in the wild</strain>
    </source>
</reference>
<dbReference type="EMBL" id="KZ308734">
    <property type="protein sequence ID" value="KAG8233666.1"/>
    <property type="molecule type" value="Genomic_DNA"/>
</dbReference>
<keyword evidence="1" id="KW-0812">Transmembrane</keyword>
<comment type="caution">
    <text evidence="2">The sequence shown here is derived from an EMBL/GenBank/DDBJ whole genome shotgun (WGS) entry which is preliminary data.</text>
</comment>
<organism evidence="2 3">
    <name type="scientific">Ladona fulva</name>
    <name type="common">Scarce chaser dragonfly</name>
    <name type="synonym">Libellula fulva</name>
    <dbReference type="NCBI Taxonomy" id="123851"/>
    <lineage>
        <taxon>Eukaryota</taxon>
        <taxon>Metazoa</taxon>
        <taxon>Ecdysozoa</taxon>
        <taxon>Arthropoda</taxon>
        <taxon>Hexapoda</taxon>
        <taxon>Insecta</taxon>
        <taxon>Pterygota</taxon>
        <taxon>Palaeoptera</taxon>
        <taxon>Odonata</taxon>
        <taxon>Epiprocta</taxon>
        <taxon>Anisoptera</taxon>
        <taxon>Libelluloidea</taxon>
        <taxon>Libellulidae</taxon>
        <taxon>Ladona</taxon>
    </lineage>
</organism>
<reference evidence="2" key="1">
    <citation type="submission" date="2013-04" db="EMBL/GenBank/DDBJ databases">
        <authorList>
            <person name="Qu J."/>
            <person name="Murali S.C."/>
            <person name="Bandaranaike D."/>
            <person name="Bellair M."/>
            <person name="Blankenburg K."/>
            <person name="Chao H."/>
            <person name="Dinh H."/>
            <person name="Doddapaneni H."/>
            <person name="Downs B."/>
            <person name="Dugan-Rocha S."/>
            <person name="Elkadiri S."/>
            <person name="Gnanaolivu R.D."/>
            <person name="Hernandez B."/>
            <person name="Javaid M."/>
            <person name="Jayaseelan J.C."/>
            <person name="Lee S."/>
            <person name="Li M."/>
            <person name="Ming W."/>
            <person name="Munidasa M."/>
            <person name="Muniz J."/>
            <person name="Nguyen L."/>
            <person name="Ongeri F."/>
            <person name="Osuji N."/>
            <person name="Pu L.-L."/>
            <person name="Puazo M."/>
            <person name="Qu C."/>
            <person name="Quiroz J."/>
            <person name="Raj R."/>
            <person name="Weissenberger G."/>
            <person name="Xin Y."/>
            <person name="Zou X."/>
            <person name="Han Y."/>
            <person name="Richards S."/>
            <person name="Worley K."/>
            <person name="Muzny D."/>
            <person name="Gibbs R."/>
        </authorList>
    </citation>
    <scope>NUCLEOTIDE SEQUENCE</scope>
    <source>
        <strain evidence="2">Sampled in the wild</strain>
    </source>
</reference>
<dbReference type="Proteomes" id="UP000792457">
    <property type="component" value="Unassembled WGS sequence"/>
</dbReference>
<accession>A0A8K0KGP4</accession>
<keyword evidence="3" id="KW-1185">Reference proteome</keyword>
<evidence type="ECO:0000256" key="1">
    <source>
        <dbReference type="SAM" id="Phobius"/>
    </source>
</evidence>
<keyword evidence="1" id="KW-1133">Transmembrane helix</keyword>
<evidence type="ECO:0000313" key="3">
    <source>
        <dbReference type="Proteomes" id="UP000792457"/>
    </source>
</evidence>
<evidence type="ECO:0000313" key="2">
    <source>
        <dbReference type="EMBL" id="KAG8233666.1"/>
    </source>
</evidence>
<dbReference type="AlphaFoldDB" id="A0A8K0KGP4"/>
<protein>
    <submittedName>
        <fullName evidence="2">Uncharacterized protein</fullName>
    </submittedName>
</protein>
<feature type="transmembrane region" description="Helical" evidence="1">
    <location>
        <begin position="120"/>
        <end position="142"/>
    </location>
</feature>
<name>A0A8K0KGP4_LADFU</name>
<gene>
    <name evidence="2" type="ORF">J437_LFUL013712</name>
</gene>